<keyword evidence="7 11" id="KW-0676">Redox-active center</keyword>
<evidence type="ECO:0000256" key="9">
    <source>
        <dbReference type="PIRSR" id="PIRSR000350-3"/>
    </source>
</evidence>
<gene>
    <name evidence="14" type="ORF">CGZ94_15530</name>
</gene>
<dbReference type="Pfam" id="PF07992">
    <property type="entry name" value="Pyr_redox_2"/>
    <property type="match status" value="1"/>
</dbReference>
<dbReference type="Pfam" id="PF02852">
    <property type="entry name" value="Pyr_redox_dim"/>
    <property type="match status" value="1"/>
</dbReference>
<proteinExistence type="inferred from homology"/>
<evidence type="ECO:0000259" key="13">
    <source>
        <dbReference type="Pfam" id="PF07992"/>
    </source>
</evidence>
<feature type="active site" description="Proton acceptor" evidence="8">
    <location>
        <position position="442"/>
    </location>
</feature>
<comment type="similarity">
    <text evidence="1 11">Belongs to the class-I pyridine nucleotide-disulfide oxidoreductase family.</text>
</comment>
<feature type="domain" description="Pyridine nucleotide-disulphide oxidoreductase dimerisation" evidence="12">
    <location>
        <begin position="343"/>
        <end position="452"/>
    </location>
</feature>
<keyword evidence="5 9" id="KW-0520">NAD</keyword>
<evidence type="ECO:0000313" key="14">
    <source>
        <dbReference type="EMBL" id="OYO11861.1"/>
    </source>
</evidence>
<evidence type="ECO:0000313" key="15">
    <source>
        <dbReference type="Proteomes" id="UP000215896"/>
    </source>
</evidence>
<dbReference type="PANTHER" id="PTHR22912:SF217">
    <property type="entry name" value="DIHYDROLIPOYL DEHYDROGENASE"/>
    <property type="match status" value="1"/>
</dbReference>
<dbReference type="InterPro" id="IPR012999">
    <property type="entry name" value="Pyr_OxRdtase_I_AS"/>
</dbReference>
<dbReference type="PRINTS" id="PR00411">
    <property type="entry name" value="PNDRDTASEI"/>
</dbReference>
<dbReference type="PANTHER" id="PTHR22912">
    <property type="entry name" value="DISULFIDE OXIDOREDUCTASE"/>
    <property type="match status" value="1"/>
</dbReference>
<comment type="caution">
    <text evidence="14">The sequence shown here is derived from an EMBL/GenBank/DDBJ whole genome shotgun (WGS) entry which is preliminary data.</text>
</comment>
<evidence type="ECO:0000256" key="4">
    <source>
        <dbReference type="ARBA" id="ARBA00023002"/>
    </source>
</evidence>
<dbReference type="EMBL" id="NMVO01000015">
    <property type="protein sequence ID" value="OYO11861.1"/>
    <property type="molecule type" value="Genomic_DNA"/>
</dbReference>
<dbReference type="PROSITE" id="PS00076">
    <property type="entry name" value="PYRIDINE_REDOX_1"/>
    <property type="match status" value="1"/>
</dbReference>
<comment type="cofactor">
    <cofactor evidence="9">
        <name>FAD</name>
        <dbReference type="ChEBI" id="CHEBI:57692"/>
    </cofactor>
    <text evidence="9">Binds 1 FAD per subunit.</text>
</comment>
<dbReference type="SUPFAM" id="SSF51905">
    <property type="entry name" value="FAD/NAD(P)-binding domain"/>
    <property type="match status" value="1"/>
</dbReference>
<dbReference type="GO" id="GO:0006103">
    <property type="term" value="P:2-oxoglutarate metabolic process"/>
    <property type="evidence" value="ECO:0007669"/>
    <property type="project" value="TreeGrafter"/>
</dbReference>
<accession>A0A255G8I5</accession>
<evidence type="ECO:0000256" key="7">
    <source>
        <dbReference type="ARBA" id="ARBA00023284"/>
    </source>
</evidence>
<evidence type="ECO:0000256" key="11">
    <source>
        <dbReference type="RuleBase" id="RU003691"/>
    </source>
</evidence>
<dbReference type="Gene3D" id="3.30.390.30">
    <property type="match status" value="1"/>
</dbReference>
<keyword evidence="2 11" id="KW-0285">Flavoprotein</keyword>
<keyword evidence="4 11" id="KW-0560">Oxidoreductase</keyword>
<keyword evidence="9" id="KW-0547">Nucleotide-binding</keyword>
<feature type="domain" description="FAD/NAD(P)-binding" evidence="13">
    <location>
        <begin position="4"/>
        <end position="318"/>
    </location>
</feature>
<dbReference type="InterPro" id="IPR001100">
    <property type="entry name" value="Pyr_nuc-diS_OxRdtase"/>
</dbReference>
<dbReference type="InterPro" id="IPR016156">
    <property type="entry name" value="FAD/NAD-linked_Rdtase_dimer_sf"/>
</dbReference>
<evidence type="ECO:0000256" key="5">
    <source>
        <dbReference type="ARBA" id="ARBA00023027"/>
    </source>
</evidence>
<dbReference type="NCBIfam" id="NF005884">
    <property type="entry name" value="PRK07846.1"/>
    <property type="match status" value="1"/>
</dbReference>
<dbReference type="GO" id="GO:0050660">
    <property type="term" value="F:flavin adenine dinucleotide binding"/>
    <property type="evidence" value="ECO:0007669"/>
    <property type="project" value="TreeGrafter"/>
</dbReference>
<feature type="binding site" evidence="9">
    <location>
        <position position="266"/>
    </location>
    <ligand>
        <name>NAD(+)</name>
        <dbReference type="ChEBI" id="CHEBI:57540"/>
    </ligand>
</feature>
<feature type="disulfide bond" description="Redox-active" evidence="10">
    <location>
        <begin position="42"/>
        <end position="47"/>
    </location>
</feature>
<evidence type="ECO:0000256" key="3">
    <source>
        <dbReference type="ARBA" id="ARBA00022827"/>
    </source>
</evidence>
<evidence type="ECO:0000256" key="10">
    <source>
        <dbReference type="PIRSR" id="PIRSR000350-4"/>
    </source>
</evidence>
<evidence type="ECO:0000256" key="1">
    <source>
        <dbReference type="ARBA" id="ARBA00007532"/>
    </source>
</evidence>
<dbReference type="InterPro" id="IPR023753">
    <property type="entry name" value="FAD/NAD-binding_dom"/>
</dbReference>
<keyword evidence="6" id="KW-1015">Disulfide bond</keyword>
<dbReference type="InterPro" id="IPR004099">
    <property type="entry name" value="Pyr_nucl-diS_OxRdtase_dimer"/>
</dbReference>
<name>A0A255G8I5_9ACTN</name>
<dbReference type="GO" id="GO:0004148">
    <property type="term" value="F:dihydrolipoyl dehydrogenase (NADH) activity"/>
    <property type="evidence" value="ECO:0007669"/>
    <property type="project" value="TreeGrafter"/>
</dbReference>
<dbReference type="AlphaFoldDB" id="A0A255G8I5"/>
<dbReference type="Gene3D" id="3.50.50.60">
    <property type="entry name" value="FAD/NAD(P)-binding domain"/>
    <property type="match status" value="2"/>
</dbReference>
<feature type="binding site" evidence="9">
    <location>
        <begin position="176"/>
        <end position="183"/>
    </location>
    <ligand>
        <name>NAD(+)</name>
        <dbReference type="ChEBI" id="CHEBI:57540"/>
    </ligand>
</feature>
<feature type="binding site" evidence="9">
    <location>
        <position position="51"/>
    </location>
    <ligand>
        <name>FAD</name>
        <dbReference type="ChEBI" id="CHEBI:57692"/>
    </ligand>
</feature>
<dbReference type="OrthoDB" id="4763248at2"/>
<sequence>MPHFDLCVIGSGSGNSLLDERFNKYKVALVDKGVEGHFGGTCLNVGCIPTKMFVRPADLAYAYDEATRLGVRLEPGQADWDQIRDRIFGRIDAISSSGRDWRIQNENITLIEGEGRFVGDHTLGVAGGKLTADRFVIAAGSRPHLLQVPGADEVTVHTSDTIMRLAKLPRSMVIIGGGFIAAEFAHIFSSFGVKVTVVNRSAALLRYEDWQVSQRFTELLSKRIPVRLNQQLLRLEPDEGGVLVVTTDAEGIEYEYGAEVVLNATGRIPNGDLLNLSATGVAMNAFGYVEVDDQQRTTAEGIYALGDVSSPWQLKHVANHEMRVVQHNLLHPDDPISTNHDAIPHAVFTHPQIASVGATEQELQAQGRDYVKSVQDYGAVAYGWAMEDTEGFCKLLACPHTGVLLGAHLIGEQASTLIQPLIQAMSTGLRAREMARGQYWIHPALTEVVENALLALPLEGYEREPDPVDE</sequence>
<reference evidence="14 15" key="1">
    <citation type="submission" date="2017-07" db="EMBL/GenBank/DDBJ databases">
        <title>Draft whole genome sequences of clinical Proprionibacteriaceae strains.</title>
        <authorList>
            <person name="Bernier A.-M."/>
            <person name="Bernard K."/>
            <person name="Domingo M.-C."/>
        </authorList>
    </citation>
    <scope>NUCLEOTIDE SEQUENCE [LARGE SCALE GENOMIC DNA]</scope>
    <source>
        <strain evidence="14 15">NML 030167</strain>
    </source>
</reference>
<organism evidence="14 15">
    <name type="scientific">Enemella evansiae</name>
    <dbReference type="NCBI Taxonomy" id="2016499"/>
    <lineage>
        <taxon>Bacteria</taxon>
        <taxon>Bacillati</taxon>
        <taxon>Actinomycetota</taxon>
        <taxon>Actinomycetes</taxon>
        <taxon>Propionibacteriales</taxon>
        <taxon>Propionibacteriaceae</taxon>
        <taxon>Enemella</taxon>
    </lineage>
</organism>
<evidence type="ECO:0000256" key="6">
    <source>
        <dbReference type="ARBA" id="ARBA00023157"/>
    </source>
</evidence>
<keyword evidence="3 9" id="KW-0274">FAD</keyword>
<keyword evidence="15" id="KW-1185">Reference proteome</keyword>
<dbReference type="SUPFAM" id="SSF55424">
    <property type="entry name" value="FAD/NAD-linked reductases, dimerisation (C-terminal) domain"/>
    <property type="match status" value="1"/>
</dbReference>
<dbReference type="Proteomes" id="UP000215896">
    <property type="component" value="Unassembled WGS sequence"/>
</dbReference>
<dbReference type="PRINTS" id="PR00368">
    <property type="entry name" value="FADPNR"/>
</dbReference>
<dbReference type="InterPro" id="IPR036188">
    <property type="entry name" value="FAD/NAD-bd_sf"/>
</dbReference>
<protein>
    <submittedName>
        <fullName evidence="14">Mycothione reductase</fullName>
    </submittedName>
</protein>
<feature type="binding site" evidence="9">
    <location>
        <position position="307"/>
    </location>
    <ligand>
        <name>FAD</name>
        <dbReference type="ChEBI" id="CHEBI:57692"/>
    </ligand>
</feature>
<feature type="binding site" evidence="9">
    <location>
        <position position="115"/>
    </location>
    <ligand>
        <name>FAD</name>
        <dbReference type="ChEBI" id="CHEBI:57692"/>
    </ligand>
</feature>
<dbReference type="InterPro" id="IPR050151">
    <property type="entry name" value="Class-I_Pyr_Nuc-Dis_Oxidored"/>
</dbReference>
<evidence type="ECO:0000256" key="8">
    <source>
        <dbReference type="PIRSR" id="PIRSR000350-2"/>
    </source>
</evidence>
<dbReference type="RefSeq" id="WP_094399306.1">
    <property type="nucleotide sequence ID" value="NZ_NMVL01000001.1"/>
</dbReference>
<dbReference type="PIRSF" id="PIRSF000350">
    <property type="entry name" value="Mercury_reductase_MerA"/>
    <property type="match status" value="1"/>
</dbReference>
<evidence type="ECO:0000259" key="12">
    <source>
        <dbReference type="Pfam" id="PF02852"/>
    </source>
</evidence>
<evidence type="ECO:0000256" key="2">
    <source>
        <dbReference type="ARBA" id="ARBA00022630"/>
    </source>
</evidence>